<evidence type="ECO:0000313" key="1">
    <source>
        <dbReference type="EMBL" id="MPN41807.1"/>
    </source>
</evidence>
<dbReference type="Gene3D" id="1.10.30.50">
    <property type="match status" value="1"/>
</dbReference>
<proteinExistence type="predicted"/>
<gene>
    <name evidence="1" type="ORF">SDC9_189362</name>
</gene>
<protein>
    <recommendedName>
        <fullName evidence="2">HNH nuclease domain-containing protein</fullName>
    </recommendedName>
</protein>
<sequence>MARDFAKAFYNSQTWKLRRAEILRLDHYTCHDCDGRANEVHHKIELTPDNINDIRIALGRDNLMSLCGECHKKRKAGRSDLPDGFCFDERGYVVPSTAPPGGSAKKF</sequence>
<organism evidence="1">
    <name type="scientific">bioreactor metagenome</name>
    <dbReference type="NCBI Taxonomy" id="1076179"/>
    <lineage>
        <taxon>unclassified sequences</taxon>
        <taxon>metagenomes</taxon>
        <taxon>ecological metagenomes</taxon>
    </lineage>
</organism>
<comment type="caution">
    <text evidence="1">The sequence shown here is derived from an EMBL/GenBank/DDBJ whole genome shotgun (WGS) entry which is preliminary data.</text>
</comment>
<accession>A0A645HS95</accession>
<name>A0A645HS95_9ZZZZ</name>
<dbReference type="EMBL" id="VSSQ01099094">
    <property type="protein sequence ID" value="MPN41807.1"/>
    <property type="molecule type" value="Genomic_DNA"/>
</dbReference>
<evidence type="ECO:0008006" key="2">
    <source>
        <dbReference type="Google" id="ProtNLM"/>
    </source>
</evidence>
<dbReference type="AlphaFoldDB" id="A0A645HS95"/>
<reference evidence="1" key="1">
    <citation type="submission" date="2019-08" db="EMBL/GenBank/DDBJ databases">
        <authorList>
            <person name="Kucharzyk K."/>
            <person name="Murdoch R.W."/>
            <person name="Higgins S."/>
            <person name="Loffler F."/>
        </authorList>
    </citation>
    <scope>NUCLEOTIDE SEQUENCE</scope>
</reference>